<evidence type="ECO:0000256" key="4">
    <source>
        <dbReference type="ARBA" id="ARBA00022989"/>
    </source>
</evidence>
<reference evidence="8 9" key="1">
    <citation type="submission" date="2015-06" db="EMBL/GenBank/DDBJ databases">
        <title>Draft genome assembly of filamentous brackish cyanobacterium Limnoraphis robusta strain CS-951.</title>
        <authorList>
            <person name="Willis A."/>
            <person name="Parks M."/>
            <person name="Burford M.A."/>
        </authorList>
    </citation>
    <scope>NUCLEOTIDE SEQUENCE [LARGE SCALE GENOMIC DNA]</scope>
    <source>
        <strain evidence="8 9">CS-951</strain>
    </source>
</reference>
<keyword evidence="5 7" id="KW-0472">Membrane</keyword>
<dbReference type="GO" id="GO:0016020">
    <property type="term" value="C:membrane"/>
    <property type="evidence" value="ECO:0007669"/>
    <property type="project" value="UniProtKB-SubCell"/>
</dbReference>
<dbReference type="PANTHER" id="PTHR30386">
    <property type="entry name" value="MEMBRANE FUSION SUBUNIT OF EMRAB-TOLC MULTIDRUG EFFLUX PUMP"/>
    <property type="match status" value="1"/>
</dbReference>
<comment type="similarity">
    <text evidence="2">Belongs to the membrane fusion protein (MFP) (TC 8.A.1) family.</text>
</comment>
<comment type="caution">
    <text evidence="8">The sequence shown here is derived from an EMBL/GenBank/DDBJ whole genome shotgun (WGS) entry which is preliminary data.</text>
</comment>
<feature type="coiled-coil region" evidence="6">
    <location>
        <begin position="106"/>
        <end position="190"/>
    </location>
</feature>
<dbReference type="InterPro" id="IPR022275">
    <property type="entry name" value="NHPM_bacteriocin_SS_HylD"/>
</dbReference>
<dbReference type="AlphaFoldDB" id="A0A0F5YHC4"/>
<evidence type="ECO:0000256" key="6">
    <source>
        <dbReference type="SAM" id="Coils"/>
    </source>
</evidence>
<dbReference type="NCBIfam" id="TIGR03794">
    <property type="entry name" value="NHLM_micro_HlyD"/>
    <property type="match status" value="1"/>
</dbReference>
<dbReference type="SUPFAM" id="SSF111369">
    <property type="entry name" value="HlyD-like secretion proteins"/>
    <property type="match status" value="1"/>
</dbReference>
<evidence type="ECO:0000256" key="3">
    <source>
        <dbReference type="ARBA" id="ARBA00022692"/>
    </source>
</evidence>
<dbReference type="RefSeq" id="WP_046278596.1">
    <property type="nucleotide sequence ID" value="NZ_LATL02000212.1"/>
</dbReference>
<keyword evidence="3 7" id="KW-0812">Transmembrane</keyword>
<dbReference type="PANTHER" id="PTHR30386:SF26">
    <property type="entry name" value="TRANSPORT PROTEIN COMB"/>
    <property type="match status" value="1"/>
</dbReference>
<dbReference type="EMBL" id="LATL02000212">
    <property type="protein sequence ID" value="KKD38037.1"/>
    <property type="molecule type" value="Genomic_DNA"/>
</dbReference>
<protein>
    <submittedName>
        <fullName evidence="8">Secretion protein HlyD</fullName>
    </submittedName>
</protein>
<organism evidence="8 9">
    <name type="scientific">Limnoraphis robusta CS-951</name>
    <dbReference type="NCBI Taxonomy" id="1637645"/>
    <lineage>
        <taxon>Bacteria</taxon>
        <taxon>Bacillati</taxon>
        <taxon>Cyanobacteriota</taxon>
        <taxon>Cyanophyceae</taxon>
        <taxon>Oscillatoriophycideae</taxon>
        <taxon>Oscillatoriales</taxon>
        <taxon>Sirenicapillariaceae</taxon>
        <taxon>Limnoraphis</taxon>
    </lineage>
</organism>
<dbReference type="OrthoDB" id="8439633at2"/>
<accession>A0A0F5YHC4</accession>
<evidence type="ECO:0000256" key="5">
    <source>
        <dbReference type="ARBA" id="ARBA00023136"/>
    </source>
</evidence>
<feature type="transmembrane region" description="Helical" evidence="7">
    <location>
        <begin position="34"/>
        <end position="54"/>
    </location>
</feature>
<keyword evidence="6" id="KW-0175">Coiled coil</keyword>
<evidence type="ECO:0000313" key="9">
    <source>
        <dbReference type="Proteomes" id="UP000033607"/>
    </source>
</evidence>
<gene>
    <name evidence="8" type="ORF">WN50_11060</name>
</gene>
<evidence type="ECO:0000313" key="8">
    <source>
        <dbReference type="EMBL" id="KKD38037.1"/>
    </source>
</evidence>
<comment type="subcellular location">
    <subcellularLocation>
        <location evidence="1">Membrane</location>
        <topology evidence="1">Single-pass membrane protein</topology>
    </subcellularLocation>
</comment>
<keyword evidence="4 7" id="KW-1133">Transmembrane helix</keyword>
<dbReference type="Proteomes" id="UP000033607">
    <property type="component" value="Unassembled WGS sequence"/>
</dbReference>
<dbReference type="InterPro" id="IPR050739">
    <property type="entry name" value="MFP"/>
</dbReference>
<name>A0A0F5YHC4_9CYAN</name>
<evidence type="ECO:0000256" key="2">
    <source>
        <dbReference type="ARBA" id="ARBA00009477"/>
    </source>
</evidence>
<sequence length="539" mass="61132">MQTKENKLFTQEALDRLSSTDQLDQMMQVVNPRAWLPLSTIGFLLIVAGVWSIVGRIPLNVTGQGVFIRPRHVVQFQAPSAGQLLNLKIEPGDVIKKGEEIGIIDQSNLKQQLEQEKTKLAQLQGQNKNTDRLQKQQIELQLKTLKQQQADLEESLRRESVTPMLHQQTLAALEQKRQSLEESLEREKIAPVLHQQTLTALEQKRLNLVRQKEDFSSILETLKQRYENRLYLFEVENAISQDVLLQAKRELLDTQTQVSNIETQLKELDVQKTNTDREYLQNLNKVNEIKNNIQQIKVEKTNAEREYLQTLNQIDEIQTKQQEIEAEKAKLVQQNLEKEIDKTNEIEEIKRQIAQLELQLKKDSKVISQYDGRVLELSAVSGQFVNVGNSLGSIEAENPDKKMLSVVYFSDKDGKQIKPGMTVQVTPSVVKRERYGGIIGQVTQVSPFPVTKQEMSVLIGNENLANNLAQSVSNNAALIQVFVKLEEDKSNISEYELSSSNGPALQISTGTTAQVRVQIGQVAPISYVMPIFRSLTGIY</sequence>
<evidence type="ECO:0000256" key="1">
    <source>
        <dbReference type="ARBA" id="ARBA00004167"/>
    </source>
</evidence>
<feature type="coiled-coil region" evidence="6">
    <location>
        <begin position="244"/>
        <end position="366"/>
    </location>
</feature>
<evidence type="ECO:0000256" key="7">
    <source>
        <dbReference type="SAM" id="Phobius"/>
    </source>
</evidence>
<proteinExistence type="inferred from homology"/>